<dbReference type="AlphaFoldDB" id="A0A3P7XJ54"/>
<dbReference type="EMBL" id="UZAH01025530">
    <property type="protein sequence ID" value="VDO65649.1"/>
    <property type="molecule type" value="Genomic_DNA"/>
</dbReference>
<dbReference type="WBParaSite" id="HPBE_0000573501-mRNA-1">
    <property type="protein sequence ID" value="HPBE_0000573501-mRNA-1"/>
    <property type="gene ID" value="HPBE_0000573501"/>
</dbReference>
<evidence type="ECO:0000313" key="4">
    <source>
        <dbReference type="WBParaSite" id="HPBE_0000573501-mRNA-1"/>
    </source>
</evidence>
<dbReference type="OrthoDB" id="5376140at2759"/>
<evidence type="ECO:0000313" key="2">
    <source>
        <dbReference type="EMBL" id="VDO65649.1"/>
    </source>
</evidence>
<feature type="compositionally biased region" description="Acidic residues" evidence="1">
    <location>
        <begin position="105"/>
        <end position="115"/>
    </location>
</feature>
<dbReference type="Proteomes" id="UP000050761">
    <property type="component" value="Unassembled WGS sequence"/>
</dbReference>
<accession>A0A3P7XJ54</accession>
<proteinExistence type="predicted"/>
<feature type="compositionally biased region" description="Basic and acidic residues" evidence="1">
    <location>
        <begin position="88"/>
        <end position="102"/>
    </location>
</feature>
<reference evidence="4" key="2">
    <citation type="submission" date="2019-09" db="UniProtKB">
        <authorList>
            <consortium name="WormBaseParasite"/>
        </authorList>
    </citation>
    <scope>IDENTIFICATION</scope>
</reference>
<feature type="region of interest" description="Disordered" evidence="1">
    <location>
        <begin position="88"/>
        <end position="228"/>
    </location>
</feature>
<evidence type="ECO:0000313" key="3">
    <source>
        <dbReference type="Proteomes" id="UP000050761"/>
    </source>
</evidence>
<name>A0A3P7XJ54_HELPZ</name>
<reference evidence="2 3" key="1">
    <citation type="submission" date="2018-11" db="EMBL/GenBank/DDBJ databases">
        <authorList>
            <consortium name="Pathogen Informatics"/>
        </authorList>
    </citation>
    <scope>NUCLEOTIDE SEQUENCE [LARGE SCALE GENOMIC DNA]</scope>
</reference>
<sequence>MEYRVRCCGYPEDCEDWILDSKTDCPEAIKEYWESMKKEVPGPPKKRSHEETCEDEGFSKSIEADEEEDDLEREVIEANHEFLELIDEVGEKDGAPDERDAEAMLAEDVDGEQDAPQDAPQLVDEGQLPEIPENPDVAVEVEHAPEDAEAPIQRPMEGEDPAAERERRIQQLQEDLRTSAARAAVEAGRHYPQPVAETRGKDCRGLRQGAETDVLQDASVPARQGYKN</sequence>
<organism evidence="2">
    <name type="scientific">Heligmosomoides polygyrus</name>
    <name type="common">Parasitic roundworm</name>
    <dbReference type="NCBI Taxonomy" id="6339"/>
    <lineage>
        <taxon>Eukaryota</taxon>
        <taxon>Metazoa</taxon>
        <taxon>Ecdysozoa</taxon>
        <taxon>Nematoda</taxon>
        <taxon>Chromadorea</taxon>
        <taxon>Rhabditida</taxon>
        <taxon>Rhabditina</taxon>
        <taxon>Rhabditomorpha</taxon>
        <taxon>Strongyloidea</taxon>
        <taxon>Heligmosomidae</taxon>
        <taxon>Heligmosomoides</taxon>
    </lineage>
</organism>
<feature type="compositionally biased region" description="Basic and acidic residues" evidence="1">
    <location>
        <begin position="162"/>
        <end position="177"/>
    </location>
</feature>
<protein>
    <submittedName>
        <fullName evidence="4">Fibrous sheath-interacting protein 1</fullName>
    </submittedName>
</protein>
<feature type="region of interest" description="Disordered" evidence="1">
    <location>
        <begin position="36"/>
        <end position="71"/>
    </location>
</feature>
<evidence type="ECO:0000256" key="1">
    <source>
        <dbReference type="SAM" id="MobiDB-lite"/>
    </source>
</evidence>
<keyword evidence="3" id="KW-1185">Reference proteome</keyword>
<gene>
    <name evidence="2" type="ORF">HPBE_LOCUS5736</name>
</gene>